<organism evidence="2 3">
    <name type="scientific">Moraxella bovoculi</name>
    <dbReference type="NCBI Taxonomy" id="386891"/>
    <lineage>
        <taxon>Bacteria</taxon>
        <taxon>Pseudomonadati</taxon>
        <taxon>Pseudomonadota</taxon>
        <taxon>Gammaproteobacteria</taxon>
        <taxon>Moraxellales</taxon>
        <taxon>Moraxellaceae</taxon>
        <taxon>Moraxella</taxon>
    </lineage>
</organism>
<proteinExistence type="predicted"/>
<feature type="region of interest" description="Disordered" evidence="1">
    <location>
        <begin position="1"/>
        <end position="21"/>
    </location>
</feature>
<name>A0AAC8TA19_9GAMM</name>
<protein>
    <submittedName>
        <fullName evidence="2">Uncharacterized protein</fullName>
    </submittedName>
</protein>
<dbReference type="AlphaFoldDB" id="A0AAC8TA19"/>
<evidence type="ECO:0000256" key="1">
    <source>
        <dbReference type="SAM" id="MobiDB-lite"/>
    </source>
</evidence>
<reference evidence="2 3" key="1">
    <citation type="submission" date="2015-05" db="EMBL/GenBank/DDBJ databases">
        <authorList>
            <person name="Dickey A."/>
            <person name="Clawson M."/>
            <person name="Bono J."/>
            <person name="Loy J.D."/>
        </authorList>
    </citation>
    <scope>NUCLEOTIDE SEQUENCE [LARGE SCALE GENOMIC DNA]</scope>
    <source>
        <strain evidence="2 3">22581</strain>
    </source>
</reference>
<gene>
    <name evidence="2" type="ORF">AAX06_07860</name>
</gene>
<dbReference type="RefSeq" id="WP_046699328.1">
    <property type="nucleotide sequence ID" value="NZ_CP011376.1"/>
</dbReference>
<accession>A0AAC8TA19</accession>
<sequence>MRIINQTKSDKQIPKRGQVWQPKDPAHHSVIIADVNTHCVHLQYIDSPELTFQMDRATFLKYYTFLRYHKQIPPPNTLYNEPFFA</sequence>
<evidence type="ECO:0000313" key="2">
    <source>
        <dbReference type="EMBL" id="AKG08076.1"/>
    </source>
</evidence>
<dbReference type="EMBL" id="CP011376">
    <property type="protein sequence ID" value="AKG08076.1"/>
    <property type="molecule type" value="Genomic_DNA"/>
</dbReference>
<dbReference type="Proteomes" id="UP000077465">
    <property type="component" value="Chromosome"/>
</dbReference>
<evidence type="ECO:0000313" key="3">
    <source>
        <dbReference type="Proteomes" id="UP000077465"/>
    </source>
</evidence>